<comment type="subunit">
    <text evidence="4">Monomer. Interacts with the flagellar basal bodies.</text>
</comment>
<dbReference type="OrthoDB" id="5572581at2"/>
<name>A0A0R0CDB2_9GAMM</name>
<reference evidence="7 8" key="1">
    <citation type="submission" date="2015-05" db="EMBL/GenBank/DDBJ databases">
        <title>Genome sequencing and analysis of members of genus Stenotrophomonas.</title>
        <authorList>
            <person name="Patil P.P."/>
            <person name="Midha S."/>
            <person name="Patil P.B."/>
        </authorList>
    </citation>
    <scope>NUCLEOTIDE SEQUENCE [LARGE SCALE GENOMIC DNA]</scope>
    <source>
        <strain evidence="7 8">DSM 18941</strain>
    </source>
</reference>
<keyword evidence="2 4" id="KW-0547">Nucleotide-binding</keyword>
<dbReference type="HAMAP" id="MF_01457">
    <property type="entry name" value="YcgR"/>
    <property type="match status" value="1"/>
</dbReference>
<dbReference type="Pfam" id="PF07317">
    <property type="entry name" value="PilZN"/>
    <property type="match status" value="1"/>
</dbReference>
<protein>
    <recommendedName>
        <fullName evidence="4">Flagellar brake protein YcgR</fullName>
    </recommendedName>
    <alternativeName>
        <fullName evidence="4">Cyclic di-GMP binding protein YcgR</fullName>
    </alternativeName>
</protein>
<comment type="function">
    <text evidence="4">Acts as a flagellar brake, regulating swimming and swarming in a bis-(3'-5') cyclic diguanylic acid (c-di-GMP)-dependent manner. Binds 1 c-di-GMP dimer per subunit. Increasing levels of c-di-GMP lead to decreased motility.</text>
</comment>
<keyword evidence="1 4" id="KW-0973">c-di-GMP</keyword>
<evidence type="ECO:0000256" key="2">
    <source>
        <dbReference type="ARBA" id="ARBA00022741"/>
    </source>
</evidence>
<evidence type="ECO:0000256" key="4">
    <source>
        <dbReference type="HAMAP-Rule" id="MF_01457"/>
    </source>
</evidence>
<comment type="similarity">
    <text evidence="4">Belongs to the YcgR family.</text>
</comment>
<comment type="subcellular location">
    <subcellularLocation>
        <location evidence="4">Bacterial flagellum basal body</location>
    </subcellularLocation>
</comment>
<evidence type="ECO:0000259" key="6">
    <source>
        <dbReference type="Pfam" id="PF07317"/>
    </source>
</evidence>
<keyword evidence="8" id="KW-1185">Reference proteome</keyword>
<evidence type="ECO:0000256" key="3">
    <source>
        <dbReference type="ARBA" id="ARBA00023143"/>
    </source>
</evidence>
<dbReference type="InterPro" id="IPR023787">
    <property type="entry name" value="T3SS_YcgR"/>
</dbReference>
<evidence type="ECO:0000259" key="5">
    <source>
        <dbReference type="Pfam" id="PF07238"/>
    </source>
</evidence>
<evidence type="ECO:0000313" key="8">
    <source>
        <dbReference type="Proteomes" id="UP000051863"/>
    </source>
</evidence>
<dbReference type="Gene3D" id="2.40.10.220">
    <property type="entry name" value="predicted glycosyltransferase like domains"/>
    <property type="match status" value="1"/>
</dbReference>
<dbReference type="EMBL" id="LDJJ01000033">
    <property type="protein sequence ID" value="KRG67317.1"/>
    <property type="molecule type" value="Genomic_DNA"/>
</dbReference>
<organism evidence="7 8">
    <name type="scientific">Stenotrophomonas terrae</name>
    <dbReference type="NCBI Taxonomy" id="405446"/>
    <lineage>
        <taxon>Bacteria</taxon>
        <taxon>Pseudomonadati</taxon>
        <taxon>Pseudomonadota</taxon>
        <taxon>Gammaproteobacteria</taxon>
        <taxon>Lysobacterales</taxon>
        <taxon>Lysobacteraceae</taxon>
        <taxon>Stenotrophomonas</taxon>
    </lineage>
</organism>
<dbReference type="GO" id="GO:0071945">
    <property type="term" value="P:regulation of bacterial-type flagellum-dependent cell motility by regulation of motor speed"/>
    <property type="evidence" value="ECO:0007669"/>
    <property type="project" value="UniProtKB-UniRule"/>
</dbReference>
<keyword evidence="3 4" id="KW-0975">Bacterial flagellum</keyword>
<dbReference type="InterPro" id="IPR009875">
    <property type="entry name" value="PilZ_domain"/>
</dbReference>
<dbReference type="GO" id="GO:0071973">
    <property type="term" value="P:bacterial-type flagellum-dependent cell motility"/>
    <property type="evidence" value="ECO:0007669"/>
    <property type="project" value="UniProtKB-UniRule"/>
</dbReference>
<dbReference type="RefSeq" id="WP_057628687.1">
    <property type="nucleotide sequence ID" value="NZ_LDJJ01000033.1"/>
</dbReference>
<evidence type="ECO:0000256" key="1">
    <source>
        <dbReference type="ARBA" id="ARBA00022636"/>
    </source>
</evidence>
<evidence type="ECO:0000313" key="7">
    <source>
        <dbReference type="EMBL" id="KRG67317.1"/>
    </source>
</evidence>
<dbReference type="Proteomes" id="UP000051863">
    <property type="component" value="Unassembled WGS sequence"/>
</dbReference>
<dbReference type="GO" id="GO:0035438">
    <property type="term" value="F:cyclic-di-GMP binding"/>
    <property type="evidence" value="ECO:0007669"/>
    <property type="project" value="UniProtKB-UniRule"/>
</dbReference>
<dbReference type="Pfam" id="PF07238">
    <property type="entry name" value="PilZ"/>
    <property type="match status" value="1"/>
</dbReference>
<dbReference type="AlphaFoldDB" id="A0A0R0CDB2"/>
<gene>
    <name evidence="4" type="primary">ycgR</name>
    <name evidence="7" type="ORF">ABB27_10710</name>
</gene>
<comment type="caution">
    <text evidence="7">The sequence shown here is derived from an EMBL/GenBank/DDBJ whole genome shotgun (WGS) entry which is preliminary data.</text>
</comment>
<dbReference type="InterPro" id="IPR009926">
    <property type="entry name" value="T3SS_YcgR_PilZN"/>
</dbReference>
<feature type="domain" description="Type III secretion system flagellar brake protein YcgR PilZN" evidence="6">
    <location>
        <begin position="23"/>
        <end position="127"/>
    </location>
</feature>
<proteinExistence type="inferred from homology"/>
<dbReference type="GO" id="GO:0009425">
    <property type="term" value="C:bacterial-type flagellum basal body"/>
    <property type="evidence" value="ECO:0007669"/>
    <property type="project" value="UniProtKB-SubCell"/>
</dbReference>
<dbReference type="PATRIC" id="fig|405446.3.peg.1635"/>
<accession>A0A0R0CDB2</accession>
<dbReference type="Gene3D" id="2.30.110.10">
    <property type="entry name" value="Electron Transport, Fmn-binding Protein, Chain A"/>
    <property type="match status" value="1"/>
</dbReference>
<dbReference type="InterPro" id="IPR012349">
    <property type="entry name" value="Split_barrel_FMN-bd"/>
</dbReference>
<sequence length="255" mass="28819">MPDHESAPTPSPHAGNLYADDRYMVRNPHQVRHLLQAMIDQRSMINVHPDGRDQSFPSAVLEVDMQGLLLDASPVPSINRSAETASTLLCFGQVDKVMVRFQLHGQRRVDRGDHVGFEVPLPEEVYHLQRREFYRLETPVGDSPYCVLPDPDGGEPSRWRVLDISAGGIALLLPPDQDLLKLQSRYSGCVLEIPEGGPVKTRLVVCNLRQQKQPNGLEMTRIGLRFDDLPRGADNIIQRYIFRIDRLRKARSNGE</sequence>
<feature type="domain" description="PilZ" evidence="5">
    <location>
        <begin position="129"/>
        <end position="243"/>
    </location>
</feature>